<accession>A0A857N5Q8</accession>
<evidence type="ECO:0000256" key="7">
    <source>
        <dbReference type="SAM" id="Phobius"/>
    </source>
</evidence>
<comment type="subcellular location">
    <subcellularLocation>
        <location evidence="1">Cell membrane</location>
        <topology evidence="1">Multi-pass membrane protein</topology>
    </subcellularLocation>
</comment>
<evidence type="ECO:0000256" key="3">
    <source>
        <dbReference type="ARBA" id="ARBA00022475"/>
    </source>
</evidence>
<dbReference type="InterPro" id="IPR050833">
    <property type="entry name" value="Poly_Biosynth_Transport"/>
</dbReference>
<evidence type="ECO:0000256" key="1">
    <source>
        <dbReference type="ARBA" id="ARBA00004651"/>
    </source>
</evidence>
<feature type="transmembrane region" description="Helical" evidence="7">
    <location>
        <begin position="105"/>
        <end position="121"/>
    </location>
</feature>
<dbReference type="Pfam" id="PF13440">
    <property type="entry name" value="Polysacc_synt_3"/>
    <property type="match status" value="1"/>
</dbReference>
<evidence type="ECO:0000256" key="2">
    <source>
        <dbReference type="ARBA" id="ARBA00007430"/>
    </source>
</evidence>
<feature type="transmembrane region" description="Helical" evidence="7">
    <location>
        <begin position="62"/>
        <end position="85"/>
    </location>
</feature>
<organism evidence="8 9">
    <name type="scientific">Candidatus Chazhemtobacterium aquaticus</name>
    <dbReference type="NCBI Taxonomy" id="2715735"/>
    <lineage>
        <taxon>Bacteria</taxon>
        <taxon>Candidatus Chazhemtobacteraceae</taxon>
        <taxon>Candidatus Chazhemtobacterium</taxon>
    </lineage>
</organism>
<gene>
    <name evidence="8" type="ORF">MICH65_0486</name>
</gene>
<dbReference type="PANTHER" id="PTHR30250:SF10">
    <property type="entry name" value="LIPOPOLYSACCHARIDE BIOSYNTHESIS PROTEIN WZXC"/>
    <property type="match status" value="1"/>
</dbReference>
<evidence type="ECO:0000313" key="9">
    <source>
        <dbReference type="Proteomes" id="UP000463983"/>
    </source>
</evidence>
<feature type="transmembrane region" description="Helical" evidence="7">
    <location>
        <begin position="399"/>
        <end position="420"/>
    </location>
</feature>
<dbReference type="Proteomes" id="UP000463983">
    <property type="component" value="Chromosome"/>
</dbReference>
<keyword evidence="5 7" id="KW-1133">Transmembrane helix</keyword>
<feature type="transmembrane region" description="Helical" evidence="7">
    <location>
        <begin position="374"/>
        <end position="393"/>
    </location>
</feature>
<dbReference type="EMBL" id="CP047901">
    <property type="protein sequence ID" value="QHO63467.1"/>
    <property type="molecule type" value="Genomic_DNA"/>
</dbReference>
<evidence type="ECO:0000313" key="8">
    <source>
        <dbReference type="EMBL" id="QHO63467.1"/>
    </source>
</evidence>
<dbReference type="GO" id="GO:0005886">
    <property type="term" value="C:plasma membrane"/>
    <property type="evidence" value="ECO:0007669"/>
    <property type="project" value="UniProtKB-SubCell"/>
</dbReference>
<dbReference type="PANTHER" id="PTHR30250">
    <property type="entry name" value="PST FAMILY PREDICTED COLANIC ACID TRANSPORTER"/>
    <property type="match status" value="1"/>
</dbReference>
<feature type="transmembrane region" description="Helical" evidence="7">
    <location>
        <begin position="190"/>
        <end position="211"/>
    </location>
</feature>
<reference evidence="9" key="1">
    <citation type="journal article" date="2020" name="Microorganisms">
        <title>Complete Genome of a Member of a New Bacterial Lineage in the Microgenomates Group Reveals an Unusual Nucleotide Composition Disparity Between Two Strands of DNA and Limited Metabolic Potential.</title>
        <authorList>
            <person name="Kadnikov V.V."/>
            <person name="Mardanov A.V."/>
            <person name="Beletsky A.V."/>
            <person name="Karnachuk O.V."/>
            <person name="Ravin N.V."/>
        </authorList>
    </citation>
    <scope>NUCLEOTIDE SEQUENCE [LARGE SCALE GENOMIC DNA]</scope>
</reference>
<proteinExistence type="inferred from homology"/>
<feature type="transmembrane region" description="Helical" evidence="7">
    <location>
        <begin position="164"/>
        <end position="184"/>
    </location>
</feature>
<comment type="similarity">
    <text evidence="2">Belongs to the polysaccharide synthase family.</text>
</comment>
<feature type="transmembrane region" description="Helical" evidence="7">
    <location>
        <begin position="37"/>
        <end position="56"/>
    </location>
</feature>
<keyword evidence="6 7" id="KW-0472">Membrane</keyword>
<dbReference type="KEGG" id="caqa:MICH65_0486"/>
<evidence type="ECO:0000256" key="5">
    <source>
        <dbReference type="ARBA" id="ARBA00022989"/>
    </source>
</evidence>
<dbReference type="AlphaFoldDB" id="A0A857N5Q8"/>
<name>A0A857N5Q8_9BACT</name>
<keyword evidence="4 7" id="KW-0812">Transmembrane</keyword>
<feature type="transmembrane region" description="Helical" evidence="7">
    <location>
        <begin position="432"/>
        <end position="453"/>
    </location>
</feature>
<dbReference type="RefSeq" id="WP_161931847.1">
    <property type="nucleotide sequence ID" value="NZ_CP047901.1"/>
</dbReference>
<evidence type="ECO:0000256" key="6">
    <source>
        <dbReference type="ARBA" id="ARBA00023136"/>
    </source>
</evidence>
<evidence type="ECO:0000256" key="4">
    <source>
        <dbReference type="ARBA" id="ARBA00022692"/>
    </source>
</evidence>
<feature type="transmembrane region" description="Helical" evidence="7">
    <location>
        <begin position="308"/>
        <end position="330"/>
    </location>
</feature>
<feature type="transmembrane region" description="Helical" evidence="7">
    <location>
        <begin position="459"/>
        <end position="477"/>
    </location>
</feature>
<keyword evidence="9" id="KW-1185">Reference proteome</keyword>
<feature type="transmembrane region" description="Helical" evidence="7">
    <location>
        <begin position="342"/>
        <end position="362"/>
    </location>
</feature>
<sequence length="494" mass="55283">MSESQPVELDPGTPEIDLHQVKTRSISGVLALTSRTFLVQVISFIATFFLTVFLSPQDYGTFFLVSAVVNFLTYFSDIGLAAALIQKKDKLTRQDLTTTFTIQQFLVLLLLFLLFANTGFIRSQYQLSSAAIYLMWALGLSLFLSSLKTIPSILLERDLQFNKLVIPQILENLVFNLSAVYFAWKGWGINTFTFAVLARGFTGLIAIYIISPWKPGLGLNRHSLKKLLNFGLPYQANTFLAVIKDDGMTLFLGKLIGQTGLGYIGWASRWANMPLRFFMDNITKVAFPAYARVQHDPQVLKKGIEKTIFYLALVSFPAFVGMAVLALPLVNTIPRYQKWLPALIPLYLYLFNAAWATISTPLTNALNAIGKIKITFKLMIMWTVLTWALMPYLAVKLGFVGVSLAAAIIATSSIIVMYVIYRLVKVNFIQSLLAPTLASFFMGSALLVITPYLTSLPRIIVTIFAGAFIYFVSLYLLQGKQLFLDLKNLIKPNR</sequence>
<feature type="transmembrane region" description="Helical" evidence="7">
    <location>
        <begin position="127"/>
        <end position="144"/>
    </location>
</feature>
<keyword evidence="3" id="KW-1003">Cell membrane</keyword>
<protein>
    <submittedName>
        <fullName evidence="8">Polysaccharide biosynthesis protein</fullName>
    </submittedName>
</protein>